<accession>A0A1I4G4U7</accession>
<reference evidence="1 2" key="1">
    <citation type="submission" date="2016-10" db="EMBL/GenBank/DDBJ databases">
        <authorList>
            <person name="de Groot N.N."/>
        </authorList>
    </citation>
    <scope>NUCLEOTIDE SEQUENCE [LARGE SCALE GENOMIC DNA]</scope>
    <source>
        <strain evidence="1 2">ATCC 51327</strain>
    </source>
</reference>
<evidence type="ECO:0008006" key="3">
    <source>
        <dbReference type="Google" id="ProtNLM"/>
    </source>
</evidence>
<dbReference type="InterPro" id="IPR037010">
    <property type="entry name" value="VitB12-dep_Met_synth_activ_sf"/>
</dbReference>
<sequence length="253" mass="28549">MEIQFKRSDILHYLQADEKLKDANIERLILESITEIKELIRFRYLYQKFPLVLKDNKLKVLGTTLILKGNSILKHLAGAAEVYLMAATLGPLIDKKIAYYEKISVTKSLVFDACATTAIEYGCDQIEKEIKQNLSSNSDQKEEKQLTFRYSPGYGDLDISIQSEFLQVLKAPKKIGLTASKYNILLPAKSVTAIIGVVSTEQSSKTVNNNQSKRKFDSKKIALQQFEAQNCQHCLLAGECDLRKRGIYCGLKS</sequence>
<dbReference type="STRING" id="29563.SAMN02983006_00607"/>
<dbReference type="Proteomes" id="UP000199006">
    <property type="component" value="Unassembled WGS sequence"/>
</dbReference>
<gene>
    <name evidence="1" type="ORF">SAMN02983006_00607</name>
</gene>
<dbReference type="EMBL" id="FOTI01000005">
    <property type="protein sequence ID" value="SFL25065.1"/>
    <property type="molecule type" value="Genomic_DNA"/>
</dbReference>
<organism evidence="1 2">
    <name type="scientific">Halanaerobium salsuginis</name>
    <dbReference type="NCBI Taxonomy" id="29563"/>
    <lineage>
        <taxon>Bacteria</taxon>
        <taxon>Bacillati</taxon>
        <taxon>Bacillota</taxon>
        <taxon>Clostridia</taxon>
        <taxon>Halanaerobiales</taxon>
        <taxon>Halanaerobiaceae</taxon>
        <taxon>Halanaerobium</taxon>
    </lineage>
</organism>
<keyword evidence="2" id="KW-1185">Reference proteome</keyword>
<protein>
    <recommendedName>
        <fullName evidence="3">Vitamin B12 dependent methionine synthase, activation domain</fullName>
    </recommendedName>
</protein>
<evidence type="ECO:0000313" key="1">
    <source>
        <dbReference type="EMBL" id="SFL25065.1"/>
    </source>
</evidence>
<name>A0A1I4G4U7_9FIRM</name>
<dbReference type="SUPFAM" id="SSF56507">
    <property type="entry name" value="Methionine synthase activation domain-like"/>
    <property type="match status" value="1"/>
</dbReference>
<dbReference type="PIRSF" id="PIRSF037984">
    <property type="entry name" value="Met_synth_TM0269_prd"/>
    <property type="match status" value="1"/>
</dbReference>
<evidence type="ECO:0000313" key="2">
    <source>
        <dbReference type="Proteomes" id="UP000199006"/>
    </source>
</evidence>
<dbReference type="AlphaFoldDB" id="A0A1I4G4U7"/>
<dbReference type="GO" id="GO:0008705">
    <property type="term" value="F:methionine synthase activity"/>
    <property type="evidence" value="ECO:0007669"/>
    <property type="project" value="InterPro"/>
</dbReference>
<dbReference type="InterPro" id="IPR017342">
    <property type="entry name" value="S-AdoMet-dep_Met_synth_prd"/>
</dbReference>
<dbReference type="Gene3D" id="3.40.109.40">
    <property type="match status" value="1"/>
</dbReference>
<dbReference type="RefSeq" id="WP_089859486.1">
    <property type="nucleotide sequence ID" value="NZ_FOTI01000005.1"/>
</dbReference>
<dbReference type="OrthoDB" id="9816190at2"/>
<proteinExistence type="predicted"/>